<dbReference type="PANTHER" id="PTHR42970:SF1">
    <property type="entry name" value="PECTATE LYASE C-RELATED"/>
    <property type="match status" value="1"/>
</dbReference>
<dbReference type="CDD" id="cd00063">
    <property type="entry name" value="FN3"/>
    <property type="match status" value="1"/>
</dbReference>
<dbReference type="Gene3D" id="2.160.20.10">
    <property type="entry name" value="Single-stranded right-handed beta-helix, Pectin lyase-like"/>
    <property type="match status" value="1"/>
</dbReference>
<dbReference type="InterPro" id="IPR013783">
    <property type="entry name" value="Ig-like_fold"/>
</dbReference>
<accession>A0A938WNC6</accession>
<dbReference type="InterPro" id="IPR011050">
    <property type="entry name" value="Pectin_lyase_fold/virulence"/>
</dbReference>
<dbReference type="PANTHER" id="PTHR42970">
    <property type="entry name" value="PECTATE LYASE C-RELATED"/>
    <property type="match status" value="1"/>
</dbReference>
<feature type="chain" id="PRO_5037576713" evidence="5">
    <location>
        <begin position="24"/>
        <end position="1366"/>
    </location>
</feature>
<dbReference type="Pfam" id="PF00041">
    <property type="entry name" value="fn3"/>
    <property type="match status" value="1"/>
</dbReference>
<evidence type="ECO:0000256" key="1">
    <source>
        <dbReference type="ARBA" id="ARBA00022723"/>
    </source>
</evidence>
<feature type="signal peptide" evidence="5">
    <location>
        <begin position="1"/>
        <end position="23"/>
    </location>
</feature>
<dbReference type="Gene3D" id="2.60.40.10">
    <property type="entry name" value="Immunoglobulins"/>
    <property type="match status" value="1"/>
</dbReference>
<dbReference type="RefSeq" id="WP_205109952.1">
    <property type="nucleotide sequence ID" value="NZ_JACJJL010000014.1"/>
</dbReference>
<comment type="caution">
    <text evidence="7">The sequence shown here is derived from an EMBL/GenBank/DDBJ whole genome shotgun (WGS) entry which is preliminary data.</text>
</comment>
<dbReference type="InterPro" id="IPR052063">
    <property type="entry name" value="Polysaccharide_Lyase_1"/>
</dbReference>
<reference evidence="7 8" key="1">
    <citation type="journal article" date="2021" name="Sci. Rep.">
        <title>The distribution of antibiotic resistance genes in chicken gut microbiota commensals.</title>
        <authorList>
            <person name="Juricova H."/>
            <person name="Matiasovicova J."/>
            <person name="Kubasova T."/>
            <person name="Cejkova D."/>
            <person name="Rychlik I."/>
        </authorList>
    </citation>
    <scope>NUCLEOTIDE SEQUENCE [LARGE SCALE GENOMIC DNA]</scope>
    <source>
        <strain evidence="7 8">An819</strain>
    </source>
</reference>
<dbReference type="Proteomes" id="UP000764045">
    <property type="component" value="Unassembled WGS sequence"/>
</dbReference>
<keyword evidence="8" id="KW-1185">Reference proteome</keyword>
<feature type="compositionally biased region" description="Basic and acidic residues" evidence="4">
    <location>
        <begin position="1136"/>
        <end position="1153"/>
    </location>
</feature>
<dbReference type="SMART" id="SM00060">
    <property type="entry name" value="FN3"/>
    <property type="match status" value="1"/>
</dbReference>
<dbReference type="InterPro" id="IPR003961">
    <property type="entry name" value="FN3_dom"/>
</dbReference>
<dbReference type="SUPFAM" id="SSF49265">
    <property type="entry name" value="Fibronectin type III"/>
    <property type="match status" value="1"/>
</dbReference>
<dbReference type="Pfam" id="PF12951">
    <property type="entry name" value="PATR"/>
    <property type="match status" value="1"/>
</dbReference>
<evidence type="ECO:0000256" key="5">
    <source>
        <dbReference type="SAM" id="SignalP"/>
    </source>
</evidence>
<evidence type="ECO:0000313" key="7">
    <source>
        <dbReference type="EMBL" id="MBM6661978.1"/>
    </source>
</evidence>
<dbReference type="NCBIfam" id="TIGR02601">
    <property type="entry name" value="autotrns_rpt"/>
    <property type="match status" value="1"/>
</dbReference>
<feature type="domain" description="Fibronectin type-III" evidence="6">
    <location>
        <begin position="436"/>
        <end position="524"/>
    </location>
</feature>
<evidence type="ECO:0000259" key="6">
    <source>
        <dbReference type="PROSITE" id="PS50853"/>
    </source>
</evidence>
<dbReference type="InterPro" id="IPR013425">
    <property type="entry name" value="Autotrns_rpt"/>
</dbReference>
<evidence type="ECO:0000256" key="2">
    <source>
        <dbReference type="ARBA" id="ARBA00022729"/>
    </source>
</evidence>
<dbReference type="GO" id="GO:0046872">
    <property type="term" value="F:metal ion binding"/>
    <property type="evidence" value="ECO:0007669"/>
    <property type="project" value="UniProtKB-KW"/>
</dbReference>
<organism evidence="7 8">
    <name type="scientific">Marseilla massiliensis</name>
    <dbReference type="NCBI Taxonomy" id="1841864"/>
    <lineage>
        <taxon>Bacteria</taxon>
        <taxon>Pseudomonadati</taxon>
        <taxon>Bacteroidota</taxon>
        <taxon>Bacteroidia</taxon>
        <taxon>Bacteroidales</taxon>
        <taxon>Prevotellaceae</taxon>
        <taxon>Marseilla</taxon>
    </lineage>
</organism>
<dbReference type="InterPro" id="IPR012334">
    <property type="entry name" value="Pectin_lyas_fold"/>
</dbReference>
<evidence type="ECO:0000256" key="3">
    <source>
        <dbReference type="ARBA" id="ARBA00023180"/>
    </source>
</evidence>
<keyword evidence="1" id="KW-0479">Metal-binding</keyword>
<keyword evidence="2 5" id="KW-0732">Signal</keyword>
<name>A0A938WNC6_9BACT</name>
<evidence type="ECO:0000313" key="8">
    <source>
        <dbReference type="Proteomes" id="UP000764045"/>
    </source>
</evidence>
<dbReference type="EMBL" id="JACJJL010000014">
    <property type="protein sequence ID" value="MBM6661978.1"/>
    <property type="molecule type" value="Genomic_DNA"/>
</dbReference>
<keyword evidence="3" id="KW-0325">Glycoprotein</keyword>
<dbReference type="PROSITE" id="PS50853">
    <property type="entry name" value="FN3"/>
    <property type="match status" value="1"/>
</dbReference>
<proteinExistence type="predicted"/>
<sequence length="1366" mass="146696">MNTKTTNLLLGLLLTGSSLSVSAQQLAFPGAQGWGRFATGGRAGEVYHVTNLNDSGTGSLRDAISKPNRIIVFDVSGVINIDSRLVFKNNLYVAGQTAPGEGITVYGNGVSFSGASNIIVRYVRFRMGSGGDSGKDCAGIANGTNMIFDHCSFSWGLDETFSINPDGKGTDPKDITISNCIMGQGLLQHSAGGLMQADNITLYRNLYCDNSTRNNKVKGIQQYVNNIVYNWSNGCYLMGGDSQGQSYVNVTNNLFINGPSGGGNAITSGNSDFHIYATDNWQDRNRNGVYDPYEIPRDEYTGGPTFEEEPFAYPELDTWTANELVDKLLPDVGATLPYRDMVDFYMVHQVKSFGTEGALISTEEQLPFGVPSSWTLKEFDKPVDTDGDGMPDDWEQANGTDPSMDDAMEIAANGYANIENYVNSLTKDNRPLFLRTPVMVSATESSSTGITIGWSDYTEGEDGFIVEQKDGESWKEIARVAAETETFAVDGLTAGTSYQFRLCAFKGDQRSDYAELEAKTKPEPVEMVDCETFVGDENNWLIAPAEDSVVTLEGSVEKEAVVVRTDADVTITGEGSLDGTASLNKTWAGKLTVETLNGYTGQTVLHNGVFSFNTLKDGGEKSAIGASYEFAQNWIWDGGVWNYTGPSTSTNRSAMIYKDTEFNIENESTVGMSGSIEGDANLTISGNGTVEPASPDFFKYNGNTVLKDGGTLNLTYVKQLADKAVYLDEADAMQSLVMAGGNFKVENGNGLNLTYWFPIEVKEGTYSTFAINKNATLKNDVTGTGTLEYRIPYVREYLEGDWTKFYGTLVANGVGTEKDGSQLMFQKGFKGMPNTRVYLKGNARVVCWNTNDEQYIGGLSGDKGTYLSASSKNTTNAKMIWHVGGANSDETFNGVIDNKTSANKDANTSIVKEGSGIWRLNGNNVYKGTTTVNGGSLVVNGKNSGTGNYTVNADATLAGEGTVGGAVTLKEGAIIEGGDTVVDRNIGLTLDKALTLEGGAIVNVKANRTESNTIYTAGAVNLGEGAILQINGGVIDEAPYDKTEYHVFTSSNLSVNGTFAEIQPATPGEGQTWDTSSLYTEGILRVVGGEANPNPGEGGEENPDVQEYRKWDFTAWSDATQTNLEAEASQYTSEPWPEKGTETGWRRYEKDGGPTETDGLKAPNTIYWYGSKISEPAALKANGVVIPETEGLLFNNVTSLNNTVAIAIDYPNTSIGTYSGGSYLWLNGSDIQFTIPGVQPGQKILMEVESHKSSEGRGVKLSVDGEEIGSCEPKGKTSFEWTVPLNLGTELVDVLVSTSAGCHIYLIEVGNSDLISTGIASFEADGGVLKSNVYTTGGVLVRKAGDTLKGLAKGVYIIGDKKFVVD</sequence>
<dbReference type="InterPro" id="IPR036116">
    <property type="entry name" value="FN3_sf"/>
</dbReference>
<protein>
    <submittedName>
        <fullName evidence="7">Autotransporter-associated beta strand repeat-containing protein</fullName>
    </submittedName>
</protein>
<evidence type="ECO:0000256" key="4">
    <source>
        <dbReference type="SAM" id="MobiDB-lite"/>
    </source>
</evidence>
<gene>
    <name evidence="7" type="ORF">H6B30_09500</name>
</gene>
<dbReference type="SUPFAM" id="SSF51126">
    <property type="entry name" value="Pectin lyase-like"/>
    <property type="match status" value="2"/>
</dbReference>
<feature type="region of interest" description="Disordered" evidence="4">
    <location>
        <begin position="1127"/>
        <end position="1159"/>
    </location>
</feature>